<sequence length="296" mass="32636">MEHQRLHGKTGTINNDNPILCWQGYTVDTTHVTDNSQWPLPFVLPDTLPPQYQSDTIPDCCQLLYATNWLFIPDNHHDGLHQTSPGFGDLSCTQSNVFETLSCADPPSLETLNSGTSTPYTTLHITPSDEDQWTPHVIFGTEMTTGQLMNCGDISHMESEPLGTCFETRAVPKDADNLARDLGAQNLTGPVLVHTDVPVTVPQQPWQSDALMPHQEQGPNHAARLAQPPVYGCTESPASTKSTLPSSLAGIQVQYLSESELKKNDLRRRNRMAASKARGLKKEVTKYESFGDPLIC</sequence>
<proteinExistence type="predicted"/>
<evidence type="ECO:0000313" key="2">
    <source>
        <dbReference type="RefSeq" id="XP_030976370.1"/>
    </source>
</evidence>
<keyword evidence="1" id="KW-1185">Reference proteome</keyword>
<dbReference type="GeneID" id="41966431"/>
<evidence type="ECO:0000313" key="1">
    <source>
        <dbReference type="Proteomes" id="UP000515153"/>
    </source>
</evidence>
<accession>A0A6P8AN86</accession>
<dbReference type="KEGG" id="pgri:PgNI_11560"/>
<reference evidence="2" key="3">
    <citation type="submission" date="2025-08" db="UniProtKB">
        <authorList>
            <consortium name="RefSeq"/>
        </authorList>
    </citation>
    <scope>IDENTIFICATION</scope>
    <source>
        <strain evidence="2">NI907</strain>
    </source>
</reference>
<name>A0A6P8AN86_PYRGI</name>
<evidence type="ECO:0008006" key="3">
    <source>
        <dbReference type="Google" id="ProtNLM"/>
    </source>
</evidence>
<dbReference type="Proteomes" id="UP000515153">
    <property type="component" value="Chromosome V"/>
</dbReference>
<reference evidence="2" key="2">
    <citation type="submission" date="2019-10" db="EMBL/GenBank/DDBJ databases">
        <authorList>
            <consortium name="NCBI Genome Project"/>
        </authorList>
    </citation>
    <scope>NUCLEOTIDE SEQUENCE</scope>
    <source>
        <strain evidence="2">NI907</strain>
    </source>
</reference>
<organism evidence="1 2">
    <name type="scientific">Pyricularia grisea</name>
    <name type="common">Crabgrass-specific blast fungus</name>
    <name type="synonym">Magnaporthe grisea</name>
    <dbReference type="NCBI Taxonomy" id="148305"/>
    <lineage>
        <taxon>Eukaryota</taxon>
        <taxon>Fungi</taxon>
        <taxon>Dikarya</taxon>
        <taxon>Ascomycota</taxon>
        <taxon>Pezizomycotina</taxon>
        <taxon>Sordariomycetes</taxon>
        <taxon>Sordariomycetidae</taxon>
        <taxon>Magnaporthales</taxon>
        <taxon>Pyriculariaceae</taxon>
        <taxon>Pyricularia</taxon>
    </lineage>
</organism>
<gene>
    <name evidence="2" type="ORF">PgNI_11560</name>
</gene>
<protein>
    <recommendedName>
        <fullName evidence="3">BZIP domain-containing protein</fullName>
    </recommendedName>
</protein>
<dbReference type="RefSeq" id="XP_030976370.1">
    <property type="nucleotide sequence ID" value="XM_031131526.1"/>
</dbReference>
<reference evidence="1 2" key="1">
    <citation type="journal article" date="2019" name="Mol. Biol. Evol.">
        <title>Blast fungal genomes show frequent chromosomal changes, gene gains and losses, and effector gene turnover.</title>
        <authorList>
            <person name="Gomez Luciano L.B."/>
            <person name="Jason Tsai I."/>
            <person name="Chuma I."/>
            <person name="Tosa Y."/>
            <person name="Chen Y.H."/>
            <person name="Li J.Y."/>
            <person name="Li M.Y."/>
            <person name="Jade Lu M.Y."/>
            <person name="Nakayashiki H."/>
            <person name="Li W.H."/>
        </authorList>
    </citation>
    <scope>NUCLEOTIDE SEQUENCE [LARGE SCALE GENOMIC DNA]</scope>
    <source>
        <strain evidence="1 2">NI907</strain>
    </source>
</reference>
<dbReference type="AlphaFoldDB" id="A0A6P8AN86"/>